<dbReference type="GO" id="GO:0005524">
    <property type="term" value="F:ATP binding"/>
    <property type="evidence" value="ECO:0007669"/>
    <property type="project" value="UniProtKB-KW"/>
</dbReference>
<keyword evidence="4" id="KW-0067">ATP-binding</keyword>
<comment type="similarity">
    <text evidence="1">Belongs to the ABC transporter superfamily.</text>
</comment>
<feature type="domain" description="ABC transporter" evidence="5">
    <location>
        <begin position="4"/>
        <end position="231"/>
    </location>
</feature>
<dbReference type="GO" id="GO:0016887">
    <property type="term" value="F:ATP hydrolysis activity"/>
    <property type="evidence" value="ECO:0007669"/>
    <property type="project" value="InterPro"/>
</dbReference>
<evidence type="ECO:0000313" key="7">
    <source>
        <dbReference type="Proteomes" id="UP000254807"/>
    </source>
</evidence>
<keyword evidence="2" id="KW-0813">Transport</keyword>
<dbReference type="InterPro" id="IPR003439">
    <property type="entry name" value="ABC_transporter-like_ATP-bd"/>
</dbReference>
<evidence type="ECO:0000256" key="1">
    <source>
        <dbReference type="ARBA" id="ARBA00005417"/>
    </source>
</evidence>
<name>A0A376GVM0_ENTGA</name>
<evidence type="ECO:0000259" key="5">
    <source>
        <dbReference type="PROSITE" id="PS50893"/>
    </source>
</evidence>
<reference evidence="6 7" key="1">
    <citation type="submission" date="2018-06" db="EMBL/GenBank/DDBJ databases">
        <authorList>
            <consortium name="Pathogen Informatics"/>
            <person name="Doyle S."/>
        </authorList>
    </citation>
    <scope>NUCLEOTIDE SEQUENCE [LARGE SCALE GENOMIC DNA]</scope>
    <source>
        <strain evidence="6 7">NCTC12360</strain>
    </source>
</reference>
<keyword evidence="7" id="KW-1185">Reference proteome</keyword>
<dbReference type="PANTHER" id="PTHR43335:SF4">
    <property type="entry name" value="ABC TRANSPORTER, ATP-BINDING PROTEIN"/>
    <property type="match status" value="1"/>
</dbReference>
<proteinExistence type="inferred from homology"/>
<dbReference type="AlphaFoldDB" id="A0A376GVM0"/>
<dbReference type="RefSeq" id="WP_060814053.1">
    <property type="nucleotide sequence ID" value="NZ_JARPZP010000001.1"/>
</dbReference>
<dbReference type="Proteomes" id="UP000254807">
    <property type="component" value="Unassembled WGS sequence"/>
</dbReference>
<keyword evidence="3" id="KW-0547">Nucleotide-binding</keyword>
<dbReference type="SUPFAM" id="SSF52540">
    <property type="entry name" value="P-loop containing nucleoside triphosphate hydrolases"/>
    <property type="match status" value="1"/>
</dbReference>
<accession>A0A376GVM0</accession>
<dbReference type="CDD" id="cd03230">
    <property type="entry name" value="ABC_DR_subfamily_A"/>
    <property type="match status" value="1"/>
</dbReference>
<dbReference type="SMART" id="SM00382">
    <property type="entry name" value="AAA"/>
    <property type="match status" value="1"/>
</dbReference>
<dbReference type="Gene3D" id="3.40.50.300">
    <property type="entry name" value="P-loop containing nucleotide triphosphate hydrolases"/>
    <property type="match status" value="1"/>
</dbReference>
<dbReference type="OrthoDB" id="9804819at2"/>
<dbReference type="PROSITE" id="PS50893">
    <property type="entry name" value="ABC_TRANSPORTER_2"/>
    <property type="match status" value="1"/>
</dbReference>
<dbReference type="InterPro" id="IPR027417">
    <property type="entry name" value="P-loop_NTPase"/>
</dbReference>
<organism evidence="6 7">
    <name type="scientific">Enterococcus gallinarum</name>
    <dbReference type="NCBI Taxonomy" id="1353"/>
    <lineage>
        <taxon>Bacteria</taxon>
        <taxon>Bacillati</taxon>
        <taxon>Bacillota</taxon>
        <taxon>Bacilli</taxon>
        <taxon>Lactobacillales</taxon>
        <taxon>Enterococcaceae</taxon>
        <taxon>Enterococcus</taxon>
    </lineage>
</organism>
<sequence length="302" mass="33887">MNAIEINELSKSFGERKILDAISFVVPKGSVVGFVGENGAGKTTTMKLILGLLKSDSGRITVCGEAVVYGNAQTNRKIGYLPDVPQFYSFMTATEYLHFCGKISGLGKQLASRIDEILQLVNLEKNTKKISSYSRGMKQRLGLAQALLSKPEILICDEPTSALDPLGRKAFLDLLLAIKQETTVLFSSHILSDVEQISDYVAILHQGKIKLFGEMEELKTRFRQEDYLLQFATSQETEHFCQLAKNAAIDWTREKQQLIILENQSYQQGQKLLQLMAENELVPLLFQKNDSSLEKIYLEVVK</sequence>
<evidence type="ECO:0000256" key="3">
    <source>
        <dbReference type="ARBA" id="ARBA00022741"/>
    </source>
</evidence>
<gene>
    <name evidence="6" type="primary">ecsA_2</name>
    <name evidence="6" type="ORF">NCTC12360_00135</name>
</gene>
<protein>
    <submittedName>
        <fullName evidence="6">ABC transporter</fullName>
    </submittedName>
</protein>
<dbReference type="InterPro" id="IPR003593">
    <property type="entry name" value="AAA+_ATPase"/>
</dbReference>
<evidence type="ECO:0000313" key="6">
    <source>
        <dbReference type="EMBL" id="STD81722.1"/>
    </source>
</evidence>
<evidence type="ECO:0000256" key="2">
    <source>
        <dbReference type="ARBA" id="ARBA00022448"/>
    </source>
</evidence>
<evidence type="ECO:0000256" key="4">
    <source>
        <dbReference type="ARBA" id="ARBA00022840"/>
    </source>
</evidence>
<dbReference type="EMBL" id="UFYW01000001">
    <property type="protein sequence ID" value="STD81722.1"/>
    <property type="molecule type" value="Genomic_DNA"/>
</dbReference>
<dbReference type="Pfam" id="PF00005">
    <property type="entry name" value="ABC_tran"/>
    <property type="match status" value="1"/>
</dbReference>
<dbReference type="PANTHER" id="PTHR43335">
    <property type="entry name" value="ABC TRANSPORTER, ATP-BINDING PROTEIN"/>
    <property type="match status" value="1"/>
</dbReference>